<dbReference type="SMART" id="SM00857">
    <property type="entry name" value="Resolvase"/>
    <property type="match status" value="1"/>
</dbReference>
<dbReference type="Proteomes" id="UP000544872">
    <property type="component" value="Unassembled WGS sequence"/>
</dbReference>
<keyword evidence="5" id="KW-1185">Reference proteome</keyword>
<sequence>MTPSGTPKRAALYARHSTDKQATSTADQIARCQAHCLSRGYQISGIFTDEAVSGKVRQRPGLESLLAAARRGDVDVIVTEDLSRLSRRIGHISDTYDILSFLGISIETLGNGTISQIDVGLRGTMNALYLTDLADKTRRDMKAAAKRGSVPGGRTYGYRATPRIDENGEAVRGLREIVPEEAAIVRQIFEDYLAGQSLKRITEDLNARAIPSPGGGLWHGSTLVGTASRGSGILRNQLYRGRIIFNRSEWKSHPETGLRLAVIRSEDEWVTADVPELAILPGQLFDDVQEELDRRSSVRRDVKEERRRLGEERKAQEAAERQRLLRLRQERTLTNAMLFFSGKLYCGTSGQKMGSLRKGLYGCKTESCPHCPRTLDSFFDIAIDALTRLDPAEVLAAHASGDIQARRDGYKASIIKLEQQEADARKEIAAVLDILGGSPRREEVRTFLSAGEDKIRGLIMKRSTAIRELRLLSPTEKTALKAVGVIRTYAGRLQADLMDYQPNKRLRDCLNRVTLYPGRVVIDWNLLAVMHLLRIDP</sequence>
<dbReference type="CDD" id="cd00338">
    <property type="entry name" value="Ser_Recombinase"/>
    <property type="match status" value="1"/>
</dbReference>
<feature type="domain" description="Recombinase" evidence="3">
    <location>
        <begin position="155"/>
        <end position="298"/>
    </location>
</feature>
<dbReference type="InterPro" id="IPR036162">
    <property type="entry name" value="Resolvase-like_N_sf"/>
</dbReference>
<dbReference type="PROSITE" id="PS51736">
    <property type="entry name" value="RECOMBINASES_3"/>
    <property type="match status" value="1"/>
</dbReference>
<dbReference type="PANTHER" id="PTHR30461:SF23">
    <property type="entry name" value="DNA RECOMBINASE-RELATED"/>
    <property type="match status" value="1"/>
</dbReference>
<dbReference type="PANTHER" id="PTHR30461">
    <property type="entry name" value="DNA-INVERTASE FROM LAMBDOID PROPHAGE"/>
    <property type="match status" value="1"/>
</dbReference>
<dbReference type="SUPFAM" id="SSF53041">
    <property type="entry name" value="Resolvase-like"/>
    <property type="match status" value="1"/>
</dbReference>
<reference evidence="4 5" key="1">
    <citation type="submission" date="2020-08" db="EMBL/GenBank/DDBJ databases">
        <title>Genomic Encyclopedia of Type Strains, Phase IV (KMG-IV): sequencing the most valuable type-strain genomes for metagenomic binning, comparative biology and taxonomic classification.</title>
        <authorList>
            <person name="Goeker M."/>
        </authorList>
    </citation>
    <scope>NUCLEOTIDE SEQUENCE [LARGE SCALE GENOMIC DNA]</scope>
    <source>
        <strain evidence="4 5">DSM 11590</strain>
    </source>
</reference>
<proteinExistence type="predicted"/>
<gene>
    <name evidence="4" type="ORF">FHS48_003973</name>
</gene>
<dbReference type="InterPro" id="IPR011109">
    <property type="entry name" value="DNA_bind_recombinase_dom"/>
</dbReference>
<dbReference type="Pfam" id="PF07508">
    <property type="entry name" value="Recombinase"/>
    <property type="match status" value="1"/>
</dbReference>
<dbReference type="InterPro" id="IPR006119">
    <property type="entry name" value="Resolv_N"/>
</dbReference>
<dbReference type="Pfam" id="PF00239">
    <property type="entry name" value="Resolvase"/>
    <property type="match status" value="1"/>
</dbReference>
<dbReference type="PROSITE" id="PS51737">
    <property type="entry name" value="RECOMBINASE_DNA_BIND"/>
    <property type="match status" value="1"/>
</dbReference>
<dbReference type="GO" id="GO:0003677">
    <property type="term" value="F:DNA binding"/>
    <property type="evidence" value="ECO:0007669"/>
    <property type="project" value="InterPro"/>
</dbReference>
<dbReference type="Gene3D" id="3.40.50.1390">
    <property type="entry name" value="Resolvase, N-terminal catalytic domain"/>
    <property type="match status" value="1"/>
</dbReference>
<dbReference type="AlphaFoldDB" id="A0A7W9ZL59"/>
<name>A0A7W9ZL59_NOVIT</name>
<evidence type="ECO:0000313" key="4">
    <source>
        <dbReference type="EMBL" id="MBB6212517.1"/>
    </source>
</evidence>
<dbReference type="Gene3D" id="3.90.1750.20">
    <property type="entry name" value="Putative Large Serine Recombinase, Chain B, Domain 2"/>
    <property type="match status" value="1"/>
</dbReference>
<dbReference type="RefSeq" id="WP_260402611.1">
    <property type="nucleotide sequence ID" value="NZ_JACIIX010000033.1"/>
</dbReference>
<dbReference type="EMBL" id="JACIIX010000033">
    <property type="protein sequence ID" value="MBB6212517.1"/>
    <property type="molecule type" value="Genomic_DNA"/>
</dbReference>
<organism evidence="4 5">
    <name type="scientific">Novispirillum itersonii</name>
    <name type="common">Aquaspirillum itersonii</name>
    <dbReference type="NCBI Taxonomy" id="189"/>
    <lineage>
        <taxon>Bacteria</taxon>
        <taxon>Pseudomonadati</taxon>
        <taxon>Pseudomonadota</taxon>
        <taxon>Alphaproteobacteria</taxon>
        <taxon>Rhodospirillales</taxon>
        <taxon>Novispirillaceae</taxon>
        <taxon>Novispirillum</taxon>
    </lineage>
</organism>
<protein>
    <submittedName>
        <fullName evidence="4">DNA invertase Pin-like site-specific DNA recombinase</fullName>
    </submittedName>
</protein>
<dbReference type="InterPro" id="IPR050639">
    <property type="entry name" value="SSR_resolvase"/>
</dbReference>
<accession>A0A7W9ZL59</accession>
<evidence type="ECO:0000256" key="1">
    <source>
        <dbReference type="SAM" id="MobiDB-lite"/>
    </source>
</evidence>
<comment type="caution">
    <text evidence="4">The sequence shown here is derived from an EMBL/GenBank/DDBJ whole genome shotgun (WGS) entry which is preliminary data.</text>
</comment>
<dbReference type="GO" id="GO:0000150">
    <property type="term" value="F:DNA strand exchange activity"/>
    <property type="evidence" value="ECO:0007669"/>
    <property type="project" value="InterPro"/>
</dbReference>
<evidence type="ECO:0000313" key="5">
    <source>
        <dbReference type="Proteomes" id="UP000544872"/>
    </source>
</evidence>
<dbReference type="InterPro" id="IPR038109">
    <property type="entry name" value="DNA_bind_recomb_sf"/>
</dbReference>
<evidence type="ECO:0000259" key="3">
    <source>
        <dbReference type="PROSITE" id="PS51737"/>
    </source>
</evidence>
<evidence type="ECO:0000259" key="2">
    <source>
        <dbReference type="PROSITE" id="PS51736"/>
    </source>
</evidence>
<feature type="region of interest" description="Disordered" evidence="1">
    <location>
        <begin position="296"/>
        <end position="315"/>
    </location>
</feature>
<feature type="domain" description="Resolvase/invertase-type recombinase catalytic" evidence="2">
    <location>
        <begin position="9"/>
        <end position="166"/>
    </location>
</feature>